<reference evidence="5 8" key="1">
    <citation type="submission" date="2015-11" db="EMBL/GenBank/DDBJ databases">
        <title>Expanding the genomic diversity of Burkholderia species for the development of highly accurate diagnostics.</title>
        <authorList>
            <person name="Sahl J."/>
            <person name="Keim P."/>
            <person name="Wagner D."/>
        </authorList>
    </citation>
    <scope>NUCLEOTIDE SEQUENCE [LARGE SCALE GENOMIC DNA]</scope>
    <source>
        <strain evidence="5 8">MSMB368WGS</strain>
    </source>
</reference>
<dbReference type="AlphaFoldDB" id="A0A132EMU9"/>
<feature type="domain" description="HTH hxlR-type" evidence="4">
    <location>
        <begin position="16"/>
        <end position="114"/>
    </location>
</feature>
<dbReference type="Gene3D" id="1.10.10.10">
    <property type="entry name" value="Winged helix-like DNA-binding domain superfamily/Winged helix DNA-binding domain"/>
    <property type="match status" value="1"/>
</dbReference>
<evidence type="ECO:0000313" key="10">
    <source>
        <dbReference type="Proteomes" id="UP001248067"/>
    </source>
</evidence>
<gene>
    <name evidence="6" type="primary">yybR_1</name>
    <name evidence="7" type="ORF">BPS26883_03767</name>
    <name evidence="6" type="ORF">FEQ00_04222</name>
    <name evidence="5" type="ORF">WT56_02835</name>
</gene>
<keyword evidence="1" id="KW-0805">Transcription regulation</keyword>
<evidence type="ECO:0000313" key="8">
    <source>
        <dbReference type="Proteomes" id="UP000062912"/>
    </source>
</evidence>
<dbReference type="Proteomes" id="UP000062912">
    <property type="component" value="Unassembled WGS sequence"/>
</dbReference>
<dbReference type="Proteomes" id="UP000494162">
    <property type="component" value="Unassembled WGS sequence"/>
</dbReference>
<reference evidence="7 9" key="3">
    <citation type="submission" date="2019-09" db="EMBL/GenBank/DDBJ databases">
        <authorList>
            <person name="Depoorter E."/>
        </authorList>
    </citation>
    <scope>NUCLEOTIDE SEQUENCE [LARGE SCALE GENOMIC DNA]</scope>
    <source>
        <strain evidence="7">LMG 26883</strain>
    </source>
</reference>
<accession>A0A132EMU9</accession>
<keyword evidence="10" id="KW-1185">Reference proteome</keyword>
<evidence type="ECO:0000259" key="4">
    <source>
        <dbReference type="PROSITE" id="PS51118"/>
    </source>
</evidence>
<dbReference type="GeneID" id="93170798"/>
<dbReference type="EMBL" id="LPJR01000001">
    <property type="protein sequence ID" value="KWF37650.1"/>
    <property type="molecule type" value="Genomic_DNA"/>
</dbReference>
<dbReference type="InterPro" id="IPR002577">
    <property type="entry name" value="HTH_HxlR"/>
</dbReference>
<keyword evidence="3" id="KW-0804">Transcription</keyword>
<dbReference type="PANTHER" id="PTHR33204">
    <property type="entry name" value="TRANSCRIPTIONAL REGULATOR, MARR FAMILY"/>
    <property type="match status" value="1"/>
</dbReference>
<name>A0A132EMU9_9BURK</name>
<proteinExistence type="predicted"/>
<evidence type="ECO:0000313" key="5">
    <source>
        <dbReference type="EMBL" id="KWF37650.1"/>
    </source>
</evidence>
<dbReference type="EMBL" id="VJSY01000033">
    <property type="protein sequence ID" value="MDR8755790.1"/>
    <property type="molecule type" value="Genomic_DNA"/>
</dbReference>
<dbReference type="Pfam" id="PF01638">
    <property type="entry name" value="HxlR"/>
    <property type="match status" value="1"/>
</dbReference>
<sequence length="128" mass="14380">MPLPSADDAVELDQPCPIRDVLDRIGDQWSLLVLEALSGGTMRFNELGRAIGDVSNQMLSRTLKRLEQDGFVSRTLYAEVPPRVEYALTDLGRSFMTPMQAMIRWADDHHRAICAARRHARMQDGGGR</sequence>
<dbReference type="Proteomes" id="UP001248067">
    <property type="component" value="Unassembled WGS sequence"/>
</dbReference>
<dbReference type="PROSITE" id="PS51118">
    <property type="entry name" value="HTH_HXLR"/>
    <property type="match status" value="1"/>
</dbReference>
<dbReference type="OrthoDB" id="9807069at2"/>
<evidence type="ECO:0000256" key="1">
    <source>
        <dbReference type="ARBA" id="ARBA00023015"/>
    </source>
</evidence>
<protein>
    <submittedName>
        <fullName evidence="6">HTH-type transcriptional regulator YybR</fullName>
    </submittedName>
    <submittedName>
        <fullName evidence="5">MarR family transcriptional regulator</fullName>
    </submittedName>
</protein>
<keyword evidence="2" id="KW-0238">DNA-binding</keyword>
<organism evidence="5 8">
    <name type="scientific">Burkholderia pseudomultivorans</name>
    <dbReference type="NCBI Taxonomy" id="1207504"/>
    <lineage>
        <taxon>Bacteria</taxon>
        <taxon>Pseudomonadati</taxon>
        <taxon>Pseudomonadota</taxon>
        <taxon>Betaproteobacteria</taxon>
        <taxon>Burkholderiales</taxon>
        <taxon>Burkholderiaceae</taxon>
        <taxon>Burkholderia</taxon>
        <taxon>Burkholderia cepacia complex</taxon>
    </lineage>
</organism>
<reference evidence="6 10" key="2">
    <citation type="submission" date="2019-06" db="EMBL/GenBank/DDBJ databases">
        <title>Evolution of Burkholderia multivorans in the lungs of Cystic Fibrosis patients.</title>
        <authorList>
            <person name="Moreira L.M."/>
        </authorList>
    </citation>
    <scope>NUCLEOTIDE SEQUENCE [LARGE SCALE GENOMIC DNA]</scope>
    <source>
        <strain evidence="6 10">VC13239</strain>
    </source>
</reference>
<evidence type="ECO:0000313" key="9">
    <source>
        <dbReference type="Proteomes" id="UP000494162"/>
    </source>
</evidence>
<dbReference type="EMBL" id="CABVPP010000028">
    <property type="protein sequence ID" value="VWB78996.1"/>
    <property type="molecule type" value="Genomic_DNA"/>
</dbReference>
<evidence type="ECO:0000256" key="2">
    <source>
        <dbReference type="ARBA" id="ARBA00023125"/>
    </source>
</evidence>
<evidence type="ECO:0000256" key="3">
    <source>
        <dbReference type="ARBA" id="ARBA00023163"/>
    </source>
</evidence>
<evidence type="ECO:0000313" key="6">
    <source>
        <dbReference type="EMBL" id="MDR8755790.1"/>
    </source>
</evidence>
<dbReference type="GO" id="GO:0003677">
    <property type="term" value="F:DNA binding"/>
    <property type="evidence" value="ECO:0007669"/>
    <property type="project" value="UniProtKB-KW"/>
</dbReference>
<dbReference type="InterPro" id="IPR036388">
    <property type="entry name" value="WH-like_DNA-bd_sf"/>
</dbReference>
<evidence type="ECO:0000313" key="7">
    <source>
        <dbReference type="EMBL" id="VWB78996.1"/>
    </source>
</evidence>
<dbReference type="PANTHER" id="PTHR33204:SF39">
    <property type="entry name" value="TRANSCRIPTIONAL REGULATORY PROTEIN"/>
    <property type="match status" value="1"/>
</dbReference>
<dbReference type="InterPro" id="IPR036390">
    <property type="entry name" value="WH_DNA-bd_sf"/>
</dbReference>
<dbReference type="RefSeq" id="WP_060236816.1">
    <property type="nucleotide sequence ID" value="NZ_CABVPP010000028.1"/>
</dbReference>
<dbReference type="SUPFAM" id="SSF46785">
    <property type="entry name" value="Winged helix' DNA-binding domain"/>
    <property type="match status" value="1"/>
</dbReference>